<dbReference type="Pfam" id="PF00561">
    <property type="entry name" value="Abhydrolase_1"/>
    <property type="match status" value="1"/>
</dbReference>
<dbReference type="InterPro" id="IPR029058">
    <property type="entry name" value="AB_hydrolase_fold"/>
</dbReference>
<dbReference type="OrthoDB" id="9808398at2"/>
<dbReference type="PRINTS" id="PR00111">
    <property type="entry name" value="ABHYDROLASE"/>
</dbReference>
<dbReference type="eggNOG" id="COG2267">
    <property type="taxonomic scope" value="Bacteria"/>
</dbReference>
<gene>
    <name evidence="2" type="ORF">Thimo_1631</name>
</gene>
<proteinExistence type="predicted"/>
<dbReference type="InterPro" id="IPR050266">
    <property type="entry name" value="AB_hydrolase_sf"/>
</dbReference>
<reference evidence="2 3" key="1">
    <citation type="submission" date="2011-09" db="EMBL/GenBank/DDBJ databases">
        <title>Complete sequence of chromosome of Thioflavicoccus mobilis 8321.</title>
        <authorList>
            <consortium name="US DOE Joint Genome Institute"/>
            <person name="Lucas S."/>
            <person name="Han J."/>
            <person name="Lapidus A."/>
            <person name="Cheng J.-F."/>
            <person name="Goodwin L."/>
            <person name="Pitluck S."/>
            <person name="Peters L."/>
            <person name="Ovchinnikova G."/>
            <person name="Lu M."/>
            <person name="Detter J.C."/>
            <person name="Han C."/>
            <person name="Tapia R."/>
            <person name="Land M."/>
            <person name="Hauser L."/>
            <person name="Kyrpides N."/>
            <person name="Ivanova N."/>
            <person name="Pagani I."/>
            <person name="Vogl K."/>
            <person name="Liu Z."/>
            <person name="Imhoff J."/>
            <person name="Thiel V."/>
            <person name="Frigaard N.-U."/>
            <person name="Bryant D."/>
            <person name="Woyke T."/>
        </authorList>
    </citation>
    <scope>NUCLEOTIDE SEQUENCE [LARGE SCALE GENOMIC DNA]</scope>
    <source>
        <strain evidence="2 3">8321</strain>
    </source>
</reference>
<dbReference type="PANTHER" id="PTHR43798">
    <property type="entry name" value="MONOACYLGLYCEROL LIPASE"/>
    <property type="match status" value="1"/>
</dbReference>
<keyword evidence="2" id="KW-0808">Transferase</keyword>
<name>L0GYL6_9GAMM</name>
<accession>L0GYL6</accession>
<dbReference type="STRING" id="765912.Thimo_1631"/>
<dbReference type="RefSeq" id="WP_015280550.1">
    <property type="nucleotide sequence ID" value="NC_019940.1"/>
</dbReference>
<evidence type="ECO:0000313" key="3">
    <source>
        <dbReference type="Proteomes" id="UP000010816"/>
    </source>
</evidence>
<dbReference type="GO" id="GO:0016020">
    <property type="term" value="C:membrane"/>
    <property type="evidence" value="ECO:0007669"/>
    <property type="project" value="TreeGrafter"/>
</dbReference>
<dbReference type="PANTHER" id="PTHR43798:SF33">
    <property type="entry name" value="HYDROLASE, PUTATIVE (AFU_ORTHOLOGUE AFUA_2G14860)-RELATED"/>
    <property type="match status" value="1"/>
</dbReference>
<dbReference type="GO" id="GO:0016746">
    <property type="term" value="F:acyltransferase activity"/>
    <property type="evidence" value="ECO:0007669"/>
    <property type="project" value="UniProtKB-KW"/>
</dbReference>
<keyword evidence="2" id="KW-0012">Acyltransferase</keyword>
<dbReference type="KEGG" id="tmb:Thimo_1631"/>
<organism evidence="2 3">
    <name type="scientific">Thioflavicoccus mobilis 8321</name>
    <dbReference type="NCBI Taxonomy" id="765912"/>
    <lineage>
        <taxon>Bacteria</taxon>
        <taxon>Pseudomonadati</taxon>
        <taxon>Pseudomonadota</taxon>
        <taxon>Gammaproteobacteria</taxon>
        <taxon>Chromatiales</taxon>
        <taxon>Chromatiaceae</taxon>
        <taxon>Thioflavicoccus</taxon>
    </lineage>
</organism>
<protein>
    <submittedName>
        <fullName evidence="2">Putative hydrolase or acyltransferase of alpha/beta superfamily</fullName>
    </submittedName>
</protein>
<dbReference type="SUPFAM" id="SSF53474">
    <property type="entry name" value="alpha/beta-Hydrolases"/>
    <property type="match status" value="1"/>
</dbReference>
<evidence type="ECO:0000313" key="2">
    <source>
        <dbReference type="EMBL" id="AGA90409.1"/>
    </source>
</evidence>
<dbReference type="Proteomes" id="UP000010816">
    <property type="component" value="Chromosome"/>
</dbReference>
<dbReference type="InterPro" id="IPR000073">
    <property type="entry name" value="AB_hydrolase_1"/>
</dbReference>
<dbReference type="HOGENOM" id="CLU_020336_13_9_6"/>
<dbReference type="EMBL" id="CP003051">
    <property type="protein sequence ID" value="AGA90409.1"/>
    <property type="molecule type" value="Genomic_DNA"/>
</dbReference>
<keyword evidence="3" id="KW-1185">Reference proteome</keyword>
<keyword evidence="2" id="KW-0378">Hydrolase</keyword>
<evidence type="ECO:0000259" key="1">
    <source>
        <dbReference type="Pfam" id="PF00561"/>
    </source>
</evidence>
<dbReference type="AlphaFoldDB" id="L0GYL6"/>
<sequence>MPDAPHNAPHSPSRHQHSLDFAGGPLVFDVWEPQRPSGEVPVLLIHGWGASSSYWQLTARSLSQTTRVIVPDLPGTGRSQPVATPQGMHEQTASLSRILDALAIERVQIVGHSMGGAMGILVADAQRERVDRLVLTSLCLFTSDTQRQFFKFVALIFRLSLGLRGIPIARAPFFANRMAARYFHRVPPERELVDQLYQDFLELDAASANACAAGAVDPAIDEAAARIQAPTLLIACRQDDLMPMANVEFTASLIPQCEVHWMDQSGHLPMLERPDEYARLLRSFLMPANA</sequence>
<dbReference type="Gene3D" id="3.40.50.1820">
    <property type="entry name" value="alpha/beta hydrolase"/>
    <property type="match status" value="1"/>
</dbReference>
<feature type="domain" description="AB hydrolase-1" evidence="1">
    <location>
        <begin position="41"/>
        <end position="274"/>
    </location>
</feature>
<dbReference type="GO" id="GO:0016787">
    <property type="term" value="F:hydrolase activity"/>
    <property type="evidence" value="ECO:0007669"/>
    <property type="project" value="UniProtKB-KW"/>
</dbReference>